<dbReference type="STRING" id="1121420.SAMN02746098_03443"/>
<dbReference type="EMBL" id="FQXJ01000013">
    <property type="protein sequence ID" value="SHI25581.1"/>
    <property type="molecule type" value="Genomic_DNA"/>
</dbReference>
<name>A0A1M5ZN21_9FIRM</name>
<evidence type="ECO:0000313" key="2">
    <source>
        <dbReference type="Proteomes" id="UP000183954"/>
    </source>
</evidence>
<gene>
    <name evidence="1" type="ORF">SAMN02746098_03443</name>
</gene>
<keyword evidence="2" id="KW-1185">Reference proteome</keyword>
<organism evidence="1 2">
    <name type="scientific">Desulfosporosinus lacus DSM 15449</name>
    <dbReference type="NCBI Taxonomy" id="1121420"/>
    <lineage>
        <taxon>Bacteria</taxon>
        <taxon>Bacillati</taxon>
        <taxon>Bacillota</taxon>
        <taxon>Clostridia</taxon>
        <taxon>Eubacteriales</taxon>
        <taxon>Desulfitobacteriaceae</taxon>
        <taxon>Desulfosporosinus</taxon>
    </lineage>
</organism>
<dbReference type="OrthoDB" id="5452at2"/>
<reference evidence="2" key="1">
    <citation type="submission" date="2016-11" db="EMBL/GenBank/DDBJ databases">
        <authorList>
            <person name="Varghese N."/>
            <person name="Submissions S."/>
        </authorList>
    </citation>
    <scope>NUCLEOTIDE SEQUENCE [LARGE SCALE GENOMIC DNA]</scope>
    <source>
        <strain evidence="2">DSM 15449</strain>
    </source>
</reference>
<dbReference type="Proteomes" id="UP000183954">
    <property type="component" value="Unassembled WGS sequence"/>
</dbReference>
<proteinExistence type="predicted"/>
<sequence length="209" mass="23153">MTHSLHRRGTDEYLKNDFTLLVTAASGINHIGSREGMSKILDAVWEIGPTNIGSNETGTTLSGVTLEQIRSRFTKVPRIRCNFASKEKAFAAIKKMQELDTGMSVTLSGPIEHTLNMCKEYGIKPHSINLSLDVWGKKDKLPAEEVLELMTMCGHGLVSRTLIEETMDKVKQGKISAQQATVIISPLCICGIYNTERAEKLFEKCVPNK</sequence>
<accession>A0A1M5ZN21</accession>
<evidence type="ECO:0000313" key="1">
    <source>
        <dbReference type="EMBL" id="SHI25581.1"/>
    </source>
</evidence>
<protein>
    <submittedName>
        <fullName evidence="1">Uncharacterized protein</fullName>
    </submittedName>
</protein>
<dbReference type="RefSeq" id="WP_073030943.1">
    <property type="nucleotide sequence ID" value="NZ_FQXJ01000013.1"/>
</dbReference>
<dbReference type="AlphaFoldDB" id="A0A1M5ZN21"/>